<dbReference type="InterPro" id="IPR036938">
    <property type="entry name" value="PAP2/HPO_sf"/>
</dbReference>
<dbReference type="SUPFAM" id="SSF48317">
    <property type="entry name" value="Acid phosphatase/Vanadium-dependent haloperoxidase"/>
    <property type="match status" value="1"/>
</dbReference>
<gene>
    <name evidence="3" type="ORF">GOM49_02865</name>
</gene>
<keyword evidence="1" id="KW-0472">Membrane</keyword>
<feature type="transmembrane region" description="Helical" evidence="1">
    <location>
        <begin position="55"/>
        <end position="75"/>
    </location>
</feature>
<proteinExistence type="predicted"/>
<dbReference type="Proteomes" id="UP000422764">
    <property type="component" value="Chromosome"/>
</dbReference>
<evidence type="ECO:0000259" key="2">
    <source>
        <dbReference type="Pfam" id="PF01569"/>
    </source>
</evidence>
<dbReference type="InterPro" id="IPR000326">
    <property type="entry name" value="PAP2/HPO"/>
</dbReference>
<feature type="domain" description="Phosphatidic acid phosphatase type 2/haloperoxidase" evidence="2">
    <location>
        <begin position="133"/>
        <end position="206"/>
    </location>
</feature>
<dbReference type="Gene3D" id="1.20.144.10">
    <property type="entry name" value="Phosphatidic acid phosphatase type 2/haloperoxidase"/>
    <property type="match status" value="1"/>
</dbReference>
<reference evidence="3 4" key="1">
    <citation type="submission" date="2019-12" db="EMBL/GenBank/DDBJ databases">
        <title>Genome sequenceing of Clostridium bovifaecis.</title>
        <authorList>
            <person name="Yao Y."/>
        </authorList>
    </citation>
    <scope>NUCLEOTIDE SEQUENCE [LARGE SCALE GENOMIC DNA]</scope>
    <source>
        <strain evidence="3 4">BXX</strain>
    </source>
</reference>
<evidence type="ECO:0000313" key="4">
    <source>
        <dbReference type="Proteomes" id="UP000422764"/>
    </source>
</evidence>
<feature type="transmembrane region" description="Helical" evidence="1">
    <location>
        <begin position="186"/>
        <end position="205"/>
    </location>
</feature>
<dbReference type="EMBL" id="CP046522">
    <property type="protein sequence ID" value="QGU94218.1"/>
    <property type="molecule type" value="Genomic_DNA"/>
</dbReference>
<organism evidence="3 4">
    <name type="scientific">Clostridium bovifaecis</name>
    <dbReference type="NCBI Taxonomy" id="2184719"/>
    <lineage>
        <taxon>Bacteria</taxon>
        <taxon>Bacillati</taxon>
        <taxon>Bacillota</taxon>
        <taxon>Clostridia</taxon>
        <taxon>Eubacteriales</taxon>
        <taxon>Clostridiaceae</taxon>
        <taxon>Clostridium</taxon>
    </lineage>
</organism>
<accession>A0A6I6F1F2</accession>
<dbReference type="Pfam" id="PF01569">
    <property type="entry name" value="PAP2"/>
    <property type="match status" value="1"/>
</dbReference>
<name>A0A6I6F1F2_9CLOT</name>
<feature type="transmembrane region" description="Helical" evidence="1">
    <location>
        <begin position="134"/>
        <end position="155"/>
    </location>
</feature>
<dbReference type="AlphaFoldDB" id="A0A6I6F1F2"/>
<feature type="transmembrane region" description="Helical" evidence="1">
    <location>
        <begin position="15"/>
        <end position="35"/>
    </location>
</feature>
<evidence type="ECO:0000313" key="3">
    <source>
        <dbReference type="EMBL" id="QGU94218.1"/>
    </source>
</evidence>
<keyword evidence="1" id="KW-1133">Transmembrane helix</keyword>
<evidence type="ECO:0000256" key="1">
    <source>
        <dbReference type="SAM" id="Phobius"/>
    </source>
</evidence>
<feature type="transmembrane region" description="Helical" evidence="1">
    <location>
        <begin position="87"/>
        <end position="105"/>
    </location>
</feature>
<keyword evidence="4" id="KW-1185">Reference proteome</keyword>
<feature type="transmembrane region" description="Helical" evidence="1">
    <location>
        <begin position="162"/>
        <end position="180"/>
    </location>
</feature>
<sequence>MMSYIIGFLKKNKHFLYLLVFVPLILVFYFCQRFITPRYIMHSKYDEYIPFVKFFIVPYIFWFIYMAIGFVYFGLKSKEEFIKLLKFIFWGMSISYMIFVLFPSGQNMRPSLNDKDVFSKAVGFIYSVDPPINVFPSIHVINAIGVNIAVCNSALFNNRKRIKSLSSIVMIFICASTVFIKQHSLIDVLAGTVLSLGIYSVIYYIPEVIKKKRNKEVEKESAVK</sequence>
<keyword evidence="1" id="KW-0812">Transmembrane</keyword>
<protein>
    <submittedName>
        <fullName evidence="3">Phosphatase PAP2 family protein</fullName>
    </submittedName>
</protein>